<keyword evidence="3" id="KW-1185">Reference proteome</keyword>
<reference evidence="2" key="1">
    <citation type="submission" date="2023-07" db="EMBL/GenBank/DDBJ databases">
        <title>Black Yeasts Isolated from many extreme environments.</title>
        <authorList>
            <person name="Coleine C."/>
            <person name="Stajich J.E."/>
            <person name="Selbmann L."/>
        </authorList>
    </citation>
    <scope>NUCLEOTIDE SEQUENCE</scope>
    <source>
        <strain evidence="2">CCFEE 5485</strain>
    </source>
</reference>
<organism evidence="2 3">
    <name type="scientific">Recurvomyces mirabilis</name>
    <dbReference type="NCBI Taxonomy" id="574656"/>
    <lineage>
        <taxon>Eukaryota</taxon>
        <taxon>Fungi</taxon>
        <taxon>Dikarya</taxon>
        <taxon>Ascomycota</taxon>
        <taxon>Pezizomycotina</taxon>
        <taxon>Dothideomycetes</taxon>
        <taxon>Dothideomycetidae</taxon>
        <taxon>Mycosphaerellales</taxon>
        <taxon>Teratosphaeriaceae</taxon>
        <taxon>Recurvomyces</taxon>
    </lineage>
</organism>
<sequence>MAGVSTALVGRNLTSRPATIIFCRQPLLVIRDHAPLNTLAIPQRTTSQTSRTQATMAHLQRSASNGAPEHRRRRGTDQTTRTSIPSSPSTQISTATTDASSTTLSGCRAFGQQNADSTTAPSSTSGRSPTSSSNTSLQALYTSIRALRPPQAILDALLAASDARDRLTIQVYHGIPPYFDLDHSGDQEFARRIRVLESVRLPGAMGLLAATQAYATMRAVRVLVNDEQSAMGIVGSWLGSLCAGAGGNLELRGFMMEVQATLRLLEEAHAILYEAREDTTAPH</sequence>
<gene>
    <name evidence="2" type="ORF">LTR78_008804</name>
</gene>
<feature type="compositionally biased region" description="Low complexity" evidence="1">
    <location>
        <begin position="117"/>
        <end position="134"/>
    </location>
</feature>
<protein>
    <submittedName>
        <fullName evidence="2">Uncharacterized protein</fullName>
    </submittedName>
</protein>
<evidence type="ECO:0000256" key="1">
    <source>
        <dbReference type="SAM" id="MobiDB-lite"/>
    </source>
</evidence>
<comment type="caution">
    <text evidence="2">The sequence shown here is derived from an EMBL/GenBank/DDBJ whole genome shotgun (WGS) entry which is preliminary data.</text>
</comment>
<evidence type="ECO:0000313" key="2">
    <source>
        <dbReference type="EMBL" id="KAK3671344.1"/>
    </source>
</evidence>
<dbReference type="AlphaFoldDB" id="A0AAE0TUD8"/>
<dbReference type="Proteomes" id="UP001274830">
    <property type="component" value="Unassembled WGS sequence"/>
</dbReference>
<dbReference type="EMBL" id="JAUTXT010000044">
    <property type="protein sequence ID" value="KAK3671344.1"/>
    <property type="molecule type" value="Genomic_DNA"/>
</dbReference>
<feature type="region of interest" description="Disordered" evidence="1">
    <location>
        <begin position="41"/>
        <end position="134"/>
    </location>
</feature>
<proteinExistence type="predicted"/>
<evidence type="ECO:0000313" key="3">
    <source>
        <dbReference type="Proteomes" id="UP001274830"/>
    </source>
</evidence>
<name>A0AAE0TUD8_9PEZI</name>
<feature type="compositionally biased region" description="Low complexity" evidence="1">
    <location>
        <begin position="43"/>
        <end position="53"/>
    </location>
</feature>
<accession>A0AAE0TUD8</accession>
<feature type="compositionally biased region" description="Low complexity" evidence="1">
    <location>
        <begin position="77"/>
        <end position="105"/>
    </location>
</feature>